<dbReference type="GeneID" id="85444176"/>
<protein>
    <submittedName>
        <fullName evidence="2">Uncharacterized protein</fullName>
    </submittedName>
</protein>
<accession>A0AAD8Q3U7</accession>
<comment type="caution">
    <text evidence="2">The sequence shown here is derived from an EMBL/GenBank/DDBJ whole genome shotgun (WGS) entry which is preliminary data.</text>
</comment>
<name>A0AAD8Q3U7_9PEZI</name>
<proteinExistence type="predicted"/>
<evidence type="ECO:0000313" key="2">
    <source>
        <dbReference type="EMBL" id="KAK1595343.1"/>
    </source>
</evidence>
<organism evidence="2 3">
    <name type="scientific">Colletotrichum navitas</name>
    <dbReference type="NCBI Taxonomy" id="681940"/>
    <lineage>
        <taxon>Eukaryota</taxon>
        <taxon>Fungi</taxon>
        <taxon>Dikarya</taxon>
        <taxon>Ascomycota</taxon>
        <taxon>Pezizomycotina</taxon>
        <taxon>Sordariomycetes</taxon>
        <taxon>Hypocreomycetidae</taxon>
        <taxon>Glomerellales</taxon>
        <taxon>Glomerellaceae</taxon>
        <taxon>Colletotrichum</taxon>
        <taxon>Colletotrichum graminicola species complex</taxon>
    </lineage>
</organism>
<reference evidence="2" key="1">
    <citation type="submission" date="2021-06" db="EMBL/GenBank/DDBJ databases">
        <title>Comparative genomics, transcriptomics and evolutionary studies reveal genomic signatures of adaptation to plant cell wall in hemibiotrophic fungi.</title>
        <authorList>
            <consortium name="DOE Joint Genome Institute"/>
            <person name="Baroncelli R."/>
            <person name="Diaz J.F."/>
            <person name="Benocci T."/>
            <person name="Peng M."/>
            <person name="Battaglia E."/>
            <person name="Haridas S."/>
            <person name="Andreopoulos W."/>
            <person name="Labutti K."/>
            <person name="Pangilinan J."/>
            <person name="Floch G.L."/>
            <person name="Makela M.R."/>
            <person name="Henrissat B."/>
            <person name="Grigoriev I.V."/>
            <person name="Crouch J.A."/>
            <person name="De Vries R.P."/>
            <person name="Sukno S.A."/>
            <person name="Thon M.R."/>
        </authorList>
    </citation>
    <scope>NUCLEOTIDE SEQUENCE</scope>
    <source>
        <strain evidence="2">CBS 125086</strain>
    </source>
</reference>
<keyword evidence="1" id="KW-0175">Coiled coil</keyword>
<gene>
    <name evidence="2" type="ORF">LY79DRAFT_578116</name>
</gene>
<dbReference type="AlphaFoldDB" id="A0AAD8Q3U7"/>
<dbReference type="EMBL" id="JAHLJV010000016">
    <property type="protein sequence ID" value="KAK1595343.1"/>
    <property type="molecule type" value="Genomic_DNA"/>
</dbReference>
<feature type="coiled-coil region" evidence="1">
    <location>
        <begin position="4"/>
        <end position="31"/>
    </location>
</feature>
<evidence type="ECO:0000256" key="1">
    <source>
        <dbReference type="SAM" id="Coils"/>
    </source>
</evidence>
<keyword evidence="3" id="KW-1185">Reference proteome</keyword>
<dbReference type="Proteomes" id="UP001230504">
    <property type="component" value="Unassembled WGS sequence"/>
</dbReference>
<sequence length="174" mass="19499">MSEAKTTAEGAEALRRKLSALEEERSKWKVAAMESHSAVRIKLAAKLSDVDATTRVETTIKALMEKNLQAERDRHEEVSNREVFDEALKSPWAGPTTRTIRNLAKFAVSHDHGSRESLSHSVVYRNIVPYISGRGCTRAFEAFPDYSQPGNEYYLFAVLEKEDGEAVGAIRSRN</sequence>
<evidence type="ECO:0000313" key="3">
    <source>
        <dbReference type="Proteomes" id="UP001230504"/>
    </source>
</evidence>
<dbReference type="RefSeq" id="XP_060416390.1">
    <property type="nucleotide sequence ID" value="XM_060559936.1"/>
</dbReference>